<accession>A0ABD5S0Y8</accession>
<dbReference type="InterPro" id="IPR015424">
    <property type="entry name" value="PyrdxlP-dep_Trfase"/>
</dbReference>
<proteinExistence type="predicted"/>
<comment type="caution">
    <text evidence="3">The sequence shown here is derived from an EMBL/GenBank/DDBJ whole genome shotgun (WGS) entry which is preliminary data.</text>
</comment>
<gene>
    <name evidence="3" type="ORF">ACFQE1_13000</name>
</gene>
<feature type="domain" description="Aminotransferase class I/classII large" evidence="2">
    <location>
        <begin position="53"/>
        <end position="188"/>
    </location>
</feature>
<keyword evidence="3" id="KW-0032">Aminotransferase</keyword>
<dbReference type="PANTHER" id="PTHR43510:SF1">
    <property type="entry name" value="AMINOTRANSFERASE FUNCTION, HYPOTHETICAL (EUROFUNG)"/>
    <property type="match status" value="1"/>
</dbReference>
<sequence>MFDAVPYIDWMTGRTAAAAHDLGSSDLRPIGEGGGVVPRRLADRSEPPEERPFADRIAELYGVGTENVLVTAGATHANFLATAAALQGGPGTDRVLVEKPGYQPLVETPKALGATVDRFVRTAATDYALDPDRVEAAVTNETALVTVTTRHNPSGGLADPASIDEAVDVASEVDATLLVDEVYAPFTPEP</sequence>
<dbReference type="EMBL" id="JBHSWU010000450">
    <property type="protein sequence ID" value="MFC6725270.1"/>
    <property type="molecule type" value="Genomic_DNA"/>
</dbReference>
<keyword evidence="3" id="KW-0808">Transferase</keyword>
<evidence type="ECO:0000313" key="3">
    <source>
        <dbReference type="EMBL" id="MFC6725270.1"/>
    </source>
</evidence>
<keyword evidence="4" id="KW-1185">Reference proteome</keyword>
<dbReference type="SUPFAM" id="SSF53383">
    <property type="entry name" value="PLP-dependent transferases"/>
    <property type="match status" value="1"/>
</dbReference>
<reference evidence="3 4" key="1">
    <citation type="journal article" date="2019" name="Int. J. Syst. Evol. Microbiol.">
        <title>The Global Catalogue of Microorganisms (GCM) 10K type strain sequencing project: providing services to taxonomists for standard genome sequencing and annotation.</title>
        <authorList>
            <consortium name="The Broad Institute Genomics Platform"/>
            <consortium name="The Broad Institute Genome Sequencing Center for Infectious Disease"/>
            <person name="Wu L."/>
            <person name="Ma J."/>
        </authorList>
    </citation>
    <scope>NUCLEOTIDE SEQUENCE [LARGE SCALE GENOMIC DNA]</scope>
    <source>
        <strain evidence="3 4">NBRC 111368</strain>
    </source>
</reference>
<dbReference type="Gene3D" id="3.40.640.10">
    <property type="entry name" value="Type I PLP-dependent aspartate aminotransferase-like (Major domain)"/>
    <property type="match status" value="1"/>
</dbReference>
<name>A0ABD5S0Y8_9EURY</name>
<evidence type="ECO:0000256" key="1">
    <source>
        <dbReference type="SAM" id="MobiDB-lite"/>
    </source>
</evidence>
<feature type="compositionally biased region" description="Basic and acidic residues" evidence="1">
    <location>
        <begin position="40"/>
        <end position="51"/>
    </location>
</feature>
<protein>
    <submittedName>
        <fullName evidence="3">Aminotransferase class I/II-fold pyridoxal phosphate-dependent enzyme</fullName>
    </submittedName>
</protein>
<dbReference type="InterPro" id="IPR015421">
    <property type="entry name" value="PyrdxlP-dep_Trfase_major"/>
</dbReference>
<feature type="region of interest" description="Disordered" evidence="1">
    <location>
        <begin position="29"/>
        <end position="51"/>
    </location>
</feature>
<evidence type="ECO:0000259" key="2">
    <source>
        <dbReference type="Pfam" id="PF00155"/>
    </source>
</evidence>
<dbReference type="InterPro" id="IPR004839">
    <property type="entry name" value="Aminotransferase_I/II_large"/>
</dbReference>
<dbReference type="AlphaFoldDB" id="A0ABD5S0Y8"/>
<dbReference type="Pfam" id="PF00155">
    <property type="entry name" value="Aminotran_1_2"/>
    <property type="match status" value="1"/>
</dbReference>
<dbReference type="GO" id="GO:0008483">
    <property type="term" value="F:transaminase activity"/>
    <property type="evidence" value="ECO:0007669"/>
    <property type="project" value="UniProtKB-KW"/>
</dbReference>
<feature type="non-terminal residue" evidence="3">
    <location>
        <position position="190"/>
    </location>
</feature>
<organism evidence="3 4">
    <name type="scientific">Halobium palmae</name>
    <dbReference type="NCBI Taxonomy" id="1776492"/>
    <lineage>
        <taxon>Archaea</taxon>
        <taxon>Methanobacteriati</taxon>
        <taxon>Methanobacteriota</taxon>
        <taxon>Stenosarchaea group</taxon>
        <taxon>Halobacteria</taxon>
        <taxon>Halobacteriales</taxon>
        <taxon>Haloferacaceae</taxon>
        <taxon>Halobium</taxon>
    </lineage>
</organism>
<dbReference type="Proteomes" id="UP001596328">
    <property type="component" value="Unassembled WGS sequence"/>
</dbReference>
<dbReference type="PANTHER" id="PTHR43510">
    <property type="entry name" value="AMINOTRANSFERASE FUNCTION, HYPOTHETICAL (EUROFUNG)"/>
    <property type="match status" value="1"/>
</dbReference>
<dbReference type="CDD" id="cd00609">
    <property type="entry name" value="AAT_like"/>
    <property type="match status" value="1"/>
</dbReference>
<evidence type="ECO:0000313" key="4">
    <source>
        <dbReference type="Proteomes" id="UP001596328"/>
    </source>
</evidence>